<dbReference type="STRING" id="145388.A0A0D2K6M7"/>
<evidence type="ECO:0000313" key="3">
    <source>
        <dbReference type="Proteomes" id="UP000054498"/>
    </source>
</evidence>
<gene>
    <name evidence="2" type="ORF">MNEG_16121</name>
</gene>
<feature type="region of interest" description="Disordered" evidence="1">
    <location>
        <begin position="37"/>
        <end position="62"/>
    </location>
</feature>
<keyword evidence="3" id="KW-1185">Reference proteome</keyword>
<reference evidence="2 3" key="1">
    <citation type="journal article" date="2013" name="BMC Genomics">
        <title>Reconstruction of the lipid metabolism for the microalga Monoraphidium neglectum from its genome sequence reveals characteristics suitable for biofuel production.</title>
        <authorList>
            <person name="Bogen C."/>
            <person name="Al-Dilaimi A."/>
            <person name="Albersmeier A."/>
            <person name="Wichmann J."/>
            <person name="Grundmann M."/>
            <person name="Rupp O."/>
            <person name="Lauersen K.J."/>
            <person name="Blifernez-Klassen O."/>
            <person name="Kalinowski J."/>
            <person name="Goesmann A."/>
            <person name="Mussgnug J.H."/>
            <person name="Kruse O."/>
        </authorList>
    </citation>
    <scope>NUCLEOTIDE SEQUENCE [LARGE SCALE GENOMIC DNA]</scope>
    <source>
        <strain evidence="2 3">SAG 48.87</strain>
    </source>
</reference>
<dbReference type="AlphaFoldDB" id="A0A0D2K6M7"/>
<dbReference type="OrthoDB" id="505967at2759"/>
<proteinExistence type="predicted"/>
<sequence>MELGLLFECRLAKVEMDKPIALLVRRGGNGPGASMDVVPPARQTPAQRETVRQLQPRAERGWWESGHGGWTLFPVDSEQYAALGGNLATIPLAALTGAGAAAPAPAPAPAPPPALAAGALPTASDLITMMNATGPRSCTC</sequence>
<name>A0A0D2K6M7_9CHLO</name>
<dbReference type="KEGG" id="mng:MNEG_16121"/>
<dbReference type="RefSeq" id="XP_013890863.1">
    <property type="nucleotide sequence ID" value="XM_014035409.1"/>
</dbReference>
<protein>
    <submittedName>
        <fullName evidence="2">Uncharacterized protein</fullName>
    </submittedName>
</protein>
<dbReference type="Proteomes" id="UP000054498">
    <property type="component" value="Unassembled WGS sequence"/>
</dbReference>
<evidence type="ECO:0000256" key="1">
    <source>
        <dbReference type="SAM" id="MobiDB-lite"/>
    </source>
</evidence>
<dbReference type="EMBL" id="KK106219">
    <property type="protein sequence ID" value="KIY91843.1"/>
    <property type="molecule type" value="Genomic_DNA"/>
</dbReference>
<accession>A0A0D2K6M7</accession>
<dbReference type="GeneID" id="25733850"/>
<organism evidence="2 3">
    <name type="scientific">Monoraphidium neglectum</name>
    <dbReference type="NCBI Taxonomy" id="145388"/>
    <lineage>
        <taxon>Eukaryota</taxon>
        <taxon>Viridiplantae</taxon>
        <taxon>Chlorophyta</taxon>
        <taxon>core chlorophytes</taxon>
        <taxon>Chlorophyceae</taxon>
        <taxon>CS clade</taxon>
        <taxon>Sphaeropleales</taxon>
        <taxon>Selenastraceae</taxon>
        <taxon>Monoraphidium</taxon>
    </lineage>
</organism>
<evidence type="ECO:0000313" key="2">
    <source>
        <dbReference type="EMBL" id="KIY91843.1"/>
    </source>
</evidence>